<accession>C5LSH5</accession>
<dbReference type="GeneID" id="9049958"/>
<dbReference type="AlphaFoldDB" id="C5LSH5"/>
<dbReference type="EMBL" id="GG685191">
    <property type="protein sequence ID" value="EER00216.1"/>
    <property type="molecule type" value="Genomic_DNA"/>
</dbReference>
<keyword evidence="3" id="KW-1185">Reference proteome</keyword>
<feature type="non-terminal residue" evidence="2">
    <location>
        <position position="66"/>
    </location>
</feature>
<reference evidence="2 3" key="1">
    <citation type="submission" date="2008-07" db="EMBL/GenBank/DDBJ databases">
        <authorList>
            <person name="El-Sayed N."/>
            <person name="Caler E."/>
            <person name="Inman J."/>
            <person name="Amedeo P."/>
            <person name="Hass B."/>
            <person name="Wortman J."/>
        </authorList>
    </citation>
    <scope>NUCLEOTIDE SEQUENCE [LARGE SCALE GENOMIC DNA]</scope>
    <source>
        <strain evidence="3">ATCC 50983 / TXsc</strain>
    </source>
</reference>
<feature type="region of interest" description="Disordered" evidence="1">
    <location>
        <begin position="14"/>
        <end position="66"/>
    </location>
</feature>
<gene>
    <name evidence="2" type="ORF">Pmar_PMAR017074</name>
</gene>
<organism evidence="3">
    <name type="scientific">Perkinsus marinus (strain ATCC 50983 / TXsc)</name>
    <dbReference type="NCBI Taxonomy" id="423536"/>
    <lineage>
        <taxon>Eukaryota</taxon>
        <taxon>Sar</taxon>
        <taxon>Alveolata</taxon>
        <taxon>Perkinsozoa</taxon>
        <taxon>Perkinsea</taxon>
        <taxon>Perkinsida</taxon>
        <taxon>Perkinsidae</taxon>
        <taxon>Perkinsus</taxon>
    </lineage>
</organism>
<dbReference type="RefSeq" id="XP_002767498.1">
    <property type="nucleotide sequence ID" value="XM_002767452.1"/>
</dbReference>
<evidence type="ECO:0000256" key="1">
    <source>
        <dbReference type="SAM" id="MobiDB-lite"/>
    </source>
</evidence>
<feature type="compositionally biased region" description="Polar residues" evidence="1">
    <location>
        <begin position="14"/>
        <end position="25"/>
    </location>
</feature>
<dbReference type="InParanoid" id="C5LSH5"/>
<evidence type="ECO:0000313" key="2">
    <source>
        <dbReference type="EMBL" id="EER00216.1"/>
    </source>
</evidence>
<protein>
    <submittedName>
        <fullName evidence="2">Uncharacterized protein</fullName>
    </submittedName>
</protein>
<name>C5LSH5_PERM5</name>
<dbReference type="Proteomes" id="UP000007800">
    <property type="component" value="Unassembled WGS sequence"/>
</dbReference>
<sequence length="66" mass="7358">MKICSLRRALWHGNSASLESPQRTPRTMIMPSSFPDVANNNSTADSEEEEGEEEEVDASDRSLCDE</sequence>
<proteinExistence type="predicted"/>
<feature type="compositionally biased region" description="Acidic residues" evidence="1">
    <location>
        <begin position="45"/>
        <end position="57"/>
    </location>
</feature>
<evidence type="ECO:0000313" key="3">
    <source>
        <dbReference type="Proteomes" id="UP000007800"/>
    </source>
</evidence>